<dbReference type="Proteomes" id="UP001497382">
    <property type="component" value="Unassembled WGS sequence"/>
</dbReference>
<accession>A0AAV2A5V3</accession>
<comment type="similarity">
    <text evidence="1 2">Belongs to the phospholipid scramblase family.</text>
</comment>
<comment type="cofactor">
    <cofactor evidence="2">
        <name>Ca(2+)</name>
        <dbReference type="ChEBI" id="CHEBI:29108"/>
    </cofactor>
</comment>
<organism evidence="4 5">
    <name type="scientific">Larinioides sclopetarius</name>
    <dbReference type="NCBI Taxonomy" id="280406"/>
    <lineage>
        <taxon>Eukaryota</taxon>
        <taxon>Metazoa</taxon>
        <taxon>Ecdysozoa</taxon>
        <taxon>Arthropoda</taxon>
        <taxon>Chelicerata</taxon>
        <taxon>Arachnida</taxon>
        <taxon>Araneae</taxon>
        <taxon>Araneomorphae</taxon>
        <taxon>Entelegynae</taxon>
        <taxon>Araneoidea</taxon>
        <taxon>Araneidae</taxon>
        <taxon>Larinioides</taxon>
    </lineage>
</organism>
<dbReference type="PANTHER" id="PTHR23248:SF9">
    <property type="entry name" value="PHOSPHOLIPID SCRAMBLASE"/>
    <property type="match status" value="1"/>
</dbReference>
<dbReference type="GO" id="GO:0017128">
    <property type="term" value="F:phospholipid scramblase activity"/>
    <property type="evidence" value="ECO:0007669"/>
    <property type="project" value="InterPro"/>
</dbReference>
<evidence type="ECO:0000256" key="3">
    <source>
        <dbReference type="SAM" id="MobiDB-lite"/>
    </source>
</evidence>
<protein>
    <recommendedName>
        <fullName evidence="2">Phospholipid scramblase</fullName>
    </recommendedName>
</protein>
<comment type="function">
    <text evidence="2">May mediate accelerated ATP-independent bidirectional transbilayer migration of phospholipids upon binding calcium ions that results in a loss of phospholipid asymmetry in the plasma membrane.</text>
</comment>
<proteinExistence type="inferred from homology"/>
<reference evidence="4 5" key="1">
    <citation type="submission" date="2024-04" db="EMBL/GenBank/DDBJ databases">
        <authorList>
            <person name="Rising A."/>
            <person name="Reimegard J."/>
            <person name="Sonavane S."/>
            <person name="Akerstrom W."/>
            <person name="Nylinder S."/>
            <person name="Hedman E."/>
            <person name="Kallberg Y."/>
        </authorList>
    </citation>
    <scope>NUCLEOTIDE SEQUENCE [LARGE SCALE GENOMIC DNA]</scope>
</reference>
<keyword evidence="2" id="KW-0449">Lipoprotein</keyword>
<gene>
    <name evidence="4" type="ORF">LARSCL_LOCUS10137</name>
</gene>
<dbReference type="SUPFAM" id="SSF54518">
    <property type="entry name" value="Tubby C-terminal domain-like"/>
    <property type="match status" value="1"/>
</dbReference>
<dbReference type="Pfam" id="PF03803">
    <property type="entry name" value="Scramblase"/>
    <property type="match status" value="1"/>
</dbReference>
<dbReference type="InterPro" id="IPR025659">
    <property type="entry name" value="Tubby-like_C"/>
</dbReference>
<dbReference type="EMBL" id="CAXIEN010000118">
    <property type="protein sequence ID" value="CAL1279077.1"/>
    <property type="molecule type" value="Genomic_DNA"/>
</dbReference>
<keyword evidence="5" id="KW-1185">Reference proteome</keyword>
<dbReference type="PANTHER" id="PTHR23248">
    <property type="entry name" value="PHOSPHOLIPID SCRAMBLASE-RELATED"/>
    <property type="match status" value="1"/>
</dbReference>
<evidence type="ECO:0000313" key="5">
    <source>
        <dbReference type="Proteomes" id="UP001497382"/>
    </source>
</evidence>
<keyword evidence="2" id="KW-0106">Calcium</keyword>
<evidence type="ECO:0000256" key="2">
    <source>
        <dbReference type="RuleBase" id="RU363116"/>
    </source>
</evidence>
<keyword evidence="2" id="KW-0564">Palmitate</keyword>
<sequence>MSYPTSSPSAPPPGINPAILGGGEPPYPSGPGYPHGAYPSTGGSTSPYPPTGGYPQPMDTYPPTGGYPQPVDSYPPTGGYPQPVDNYPPPGGYPQPGIPMTQQPQPGAGYPPPGAMQPGAEWMPIPTGVPVCPRGLEYLTMIDQLLVHQKVELLEAFLSFETKNKYTIKNTMGQKIYTAKEDTDCCTRNCCGSARPFDIKIKDNAGMEIIHLSRDLRCSSCCFPCCLQRLEVFAPPGQFIGAVVQEWSIFTPQFRVENERGEAVFKIEGPCCTFSICGDVDFQVLSTNGIEVGKISKQWSGLLREAFTDADHFGITFPLDLDVKMKATLLGALFLIDYMFFEKEGNKESDTPGML</sequence>
<evidence type="ECO:0000256" key="1">
    <source>
        <dbReference type="ARBA" id="ARBA00005350"/>
    </source>
</evidence>
<name>A0AAV2A5V3_9ARAC</name>
<dbReference type="GO" id="GO:0005886">
    <property type="term" value="C:plasma membrane"/>
    <property type="evidence" value="ECO:0007669"/>
    <property type="project" value="TreeGrafter"/>
</dbReference>
<dbReference type="AlphaFoldDB" id="A0AAV2A5V3"/>
<comment type="caution">
    <text evidence="4">The sequence shown here is derived from an EMBL/GenBank/DDBJ whole genome shotgun (WGS) entry which is preliminary data.</text>
</comment>
<feature type="compositionally biased region" description="Low complexity" evidence="3">
    <location>
        <begin position="32"/>
        <end position="46"/>
    </location>
</feature>
<dbReference type="InterPro" id="IPR005552">
    <property type="entry name" value="Scramblase"/>
</dbReference>
<feature type="region of interest" description="Disordered" evidence="3">
    <location>
        <begin position="1"/>
        <end position="84"/>
    </location>
</feature>
<evidence type="ECO:0000313" key="4">
    <source>
        <dbReference type="EMBL" id="CAL1279077.1"/>
    </source>
</evidence>